<reference evidence="9" key="2">
    <citation type="submission" date="2025-08" db="UniProtKB">
        <authorList>
            <consortium name="Ensembl"/>
        </authorList>
    </citation>
    <scope>IDENTIFICATION</scope>
</reference>
<protein>
    <recommendedName>
        <fullName evidence="3">nucleoside-diphosphate kinase</fullName>
        <ecNumber evidence="3">2.7.4.6</ecNumber>
    </recommendedName>
</protein>
<evidence type="ECO:0000256" key="2">
    <source>
        <dbReference type="ARBA" id="ARBA00008142"/>
    </source>
</evidence>
<evidence type="ECO:0000259" key="8">
    <source>
        <dbReference type="Pfam" id="PF00334"/>
    </source>
</evidence>
<evidence type="ECO:0000256" key="7">
    <source>
        <dbReference type="SAM" id="SignalP"/>
    </source>
</evidence>
<dbReference type="STRING" id="8840.ENSAPLP00000030855"/>
<dbReference type="InterPro" id="IPR036850">
    <property type="entry name" value="NDK-like_dom_sf"/>
</dbReference>
<keyword evidence="10" id="KW-1185">Reference proteome</keyword>
<dbReference type="SUPFAM" id="SSF54919">
    <property type="entry name" value="Nucleoside diphosphate kinase, NDK"/>
    <property type="match status" value="1"/>
</dbReference>
<dbReference type="GO" id="GO:0004550">
    <property type="term" value="F:nucleoside diphosphate kinase activity"/>
    <property type="evidence" value="ECO:0007669"/>
    <property type="project" value="UniProtKB-EC"/>
</dbReference>
<dbReference type="Gene3D" id="3.30.70.141">
    <property type="entry name" value="Nucleoside diphosphate kinase-like domain"/>
    <property type="match status" value="1"/>
</dbReference>
<keyword evidence="5" id="KW-0418">Kinase</keyword>
<comment type="similarity">
    <text evidence="2 6">Belongs to the NDK family.</text>
</comment>
<feature type="domain" description="Nucleoside diphosphate kinase-like" evidence="8">
    <location>
        <begin position="35"/>
        <end position="72"/>
    </location>
</feature>
<proteinExistence type="inferred from homology"/>
<dbReference type="InterPro" id="IPR034907">
    <property type="entry name" value="NDK-like_dom"/>
</dbReference>
<feature type="chain" id="PRO_5019754031" description="nucleoside-diphosphate kinase" evidence="7">
    <location>
        <begin position="22"/>
        <end position="288"/>
    </location>
</feature>
<keyword evidence="7" id="KW-0732">Signal</keyword>
<feature type="signal peptide" evidence="7">
    <location>
        <begin position="1"/>
        <end position="21"/>
    </location>
</feature>
<evidence type="ECO:0000256" key="1">
    <source>
        <dbReference type="ARBA" id="ARBA00001946"/>
    </source>
</evidence>
<evidence type="ECO:0000256" key="4">
    <source>
        <dbReference type="ARBA" id="ARBA00022679"/>
    </source>
</evidence>
<dbReference type="Proteomes" id="UP000016666">
    <property type="component" value="Chromosome 15"/>
</dbReference>
<dbReference type="Ensembl" id="ENSAPLT00000023305.1">
    <property type="protein sequence ID" value="ENSAPLP00000030855.1"/>
    <property type="gene ID" value="ENSAPLG00000029583.1"/>
</dbReference>
<keyword evidence="4" id="KW-0808">Transferase</keyword>
<reference evidence="9" key="3">
    <citation type="submission" date="2025-09" db="UniProtKB">
        <authorList>
            <consortium name="Ensembl"/>
        </authorList>
    </citation>
    <scope>IDENTIFICATION</scope>
</reference>
<evidence type="ECO:0000313" key="10">
    <source>
        <dbReference type="Proteomes" id="UP000016666"/>
    </source>
</evidence>
<accession>A0A493TZ42</accession>
<sequence length="288" mass="30023">PRGLLGFASPLLSWLLPRCSGMLAAPAASCPPHPQTLVLVKPDAVQRRLVGDVIRRFERRGFKLVAMKLLQVPPGGAGLELGVLGSNWGCWARATQHQDRRRCQAHGCELPRSVRSLGEDKNCCFFPSEPGGDVVSFLPAGGCSFGGLQVSPEAGRRSASGSPCSPFLPCWGPGLFFFLGRGLSQPPPPAVLPTSWFSCRFLGCGSEPKSLTDSLGPTHGQNQTQCCCPATSRGGSEQRGCCWGHGLSLGAPGGTLGANPSGFGVAPSPVGLSRSWAASGLLLPPSPQ</sequence>
<evidence type="ECO:0000256" key="5">
    <source>
        <dbReference type="ARBA" id="ARBA00022777"/>
    </source>
</evidence>
<evidence type="ECO:0000256" key="6">
    <source>
        <dbReference type="PROSITE-ProRule" id="PRU00706"/>
    </source>
</evidence>
<dbReference type="EC" id="2.7.4.6" evidence="3"/>
<organism evidence="9 10">
    <name type="scientific">Anas platyrhynchos platyrhynchos</name>
    <name type="common">Northern mallard</name>
    <dbReference type="NCBI Taxonomy" id="8840"/>
    <lineage>
        <taxon>Eukaryota</taxon>
        <taxon>Metazoa</taxon>
        <taxon>Chordata</taxon>
        <taxon>Craniata</taxon>
        <taxon>Vertebrata</taxon>
        <taxon>Euteleostomi</taxon>
        <taxon>Archelosauria</taxon>
        <taxon>Archosauria</taxon>
        <taxon>Dinosauria</taxon>
        <taxon>Saurischia</taxon>
        <taxon>Theropoda</taxon>
        <taxon>Coelurosauria</taxon>
        <taxon>Aves</taxon>
        <taxon>Neognathae</taxon>
        <taxon>Galloanserae</taxon>
        <taxon>Anseriformes</taxon>
        <taxon>Anatidae</taxon>
        <taxon>Anatinae</taxon>
        <taxon>Anas</taxon>
    </lineage>
</organism>
<reference evidence="9 10" key="1">
    <citation type="submission" date="2017-10" db="EMBL/GenBank/DDBJ databases">
        <title>A new Pekin duck reference genome.</title>
        <authorList>
            <person name="Hou Z.-C."/>
            <person name="Zhou Z.-K."/>
            <person name="Zhu F."/>
            <person name="Hou S.-S."/>
        </authorList>
    </citation>
    <scope>NUCLEOTIDE SEQUENCE [LARGE SCALE GENOMIC DNA]</scope>
</reference>
<dbReference type="Pfam" id="PF00334">
    <property type="entry name" value="NDK"/>
    <property type="match status" value="1"/>
</dbReference>
<evidence type="ECO:0000313" key="9">
    <source>
        <dbReference type="Ensembl" id="ENSAPLP00000030855.1"/>
    </source>
</evidence>
<evidence type="ECO:0000256" key="3">
    <source>
        <dbReference type="ARBA" id="ARBA00012966"/>
    </source>
</evidence>
<dbReference type="PROSITE" id="PS51374">
    <property type="entry name" value="NDPK_LIKE"/>
    <property type="match status" value="1"/>
</dbReference>
<name>A0A493TZ42_ANAPP</name>
<comment type="caution">
    <text evidence="6">Lacks conserved residue(s) required for the propagation of feature annotation.</text>
</comment>
<dbReference type="AlphaFoldDB" id="A0A493TZ42"/>
<dbReference type="PANTHER" id="PTHR11349">
    <property type="entry name" value="NUCLEOSIDE DIPHOSPHATE KINASE"/>
    <property type="match status" value="1"/>
</dbReference>
<comment type="cofactor">
    <cofactor evidence="1">
        <name>Mg(2+)</name>
        <dbReference type="ChEBI" id="CHEBI:18420"/>
    </cofactor>
</comment>